<comment type="subcellular location">
    <subcellularLocation>
        <location evidence="1">Secreted</location>
        <location evidence="1">Cell wall</location>
    </subcellularLocation>
</comment>
<proteinExistence type="inferred from homology"/>
<dbReference type="InterPro" id="IPR011050">
    <property type="entry name" value="Pectin_lyase_fold/virulence"/>
</dbReference>
<accession>A0AAV1YHZ4</accession>
<keyword evidence="6 8" id="KW-0326">Glycosidase</keyword>
<dbReference type="Proteomes" id="UP001497480">
    <property type="component" value="Unassembled WGS sequence"/>
</dbReference>
<evidence type="ECO:0000256" key="4">
    <source>
        <dbReference type="ARBA" id="ARBA00022525"/>
    </source>
</evidence>
<keyword evidence="4" id="KW-0964">Secreted</keyword>
<gene>
    <name evidence="9" type="ORF">LLUT_LOCUS34540</name>
</gene>
<evidence type="ECO:0000313" key="9">
    <source>
        <dbReference type="EMBL" id="CAL0333480.1"/>
    </source>
</evidence>
<keyword evidence="10" id="KW-1185">Reference proteome</keyword>
<evidence type="ECO:0000256" key="3">
    <source>
        <dbReference type="ARBA" id="ARBA00022512"/>
    </source>
</evidence>
<evidence type="ECO:0000256" key="5">
    <source>
        <dbReference type="ARBA" id="ARBA00022801"/>
    </source>
</evidence>
<keyword evidence="7" id="KW-0961">Cell wall biogenesis/degradation</keyword>
<dbReference type="EMBL" id="CAXHTB010000025">
    <property type="protein sequence ID" value="CAL0333480.1"/>
    <property type="molecule type" value="Genomic_DNA"/>
</dbReference>
<evidence type="ECO:0000256" key="1">
    <source>
        <dbReference type="ARBA" id="ARBA00004191"/>
    </source>
</evidence>
<evidence type="ECO:0000313" key="10">
    <source>
        <dbReference type="Proteomes" id="UP001497480"/>
    </source>
</evidence>
<evidence type="ECO:0008006" key="11">
    <source>
        <dbReference type="Google" id="ProtNLM"/>
    </source>
</evidence>
<comment type="similarity">
    <text evidence="2 8">Belongs to the glycosyl hydrolase 28 family.</text>
</comment>
<name>A0AAV1YHZ4_LUPLU</name>
<dbReference type="Pfam" id="PF00295">
    <property type="entry name" value="Glyco_hydro_28"/>
    <property type="match status" value="1"/>
</dbReference>
<dbReference type="GO" id="GO:0005975">
    <property type="term" value="P:carbohydrate metabolic process"/>
    <property type="evidence" value="ECO:0007669"/>
    <property type="project" value="InterPro"/>
</dbReference>
<dbReference type="SUPFAM" id="SSF51126">
    <property type="entry name" value="Pectin lyase-like"/>
    <property type="match status" value="1"/>
</dbReference>
<organism evidence="9 10">
    <name type="scientific">Lupinus luteus</name>
    <name type="common">European yellow lupine</name>
    <dbReference type="NCBI Taxonomy" id="3873"/>
    <lineage>
        <taxon>Eukaryota</taxon>
        <taxon>Viridiplantae</taxon>
        <taxon>Streptophyta</taxon>
        <taxon>Embryophyta</taxon>
        <taxon>Tracheophyta</taxon>
        <taxon>Spermatophyta</taxon>
        <taxon>Magnoliopsida</taxon>
        <taxon>eudicotyledons</taxon>
        <taxon>Gunneridae</taxon>
        <taxon>Pentapetalae</taxon>
        <taxon>rosids</taxon>
        <taxon>fabids</taxon>
        <taxon>Fabales</taxon>
        <taxon>Fabaceae</taxon>
        <taxon>Papilionoideae</taxon>
        <taxon>50 kb inversion clade</taxon>
        <taxon>genistoids sensu lato</taxon>
        <taxon>core genistoids</taxon>
        <taxon>Genisteae</taxon>
        <taxon>Lupinus</taxon>
    </lineage>
</organism>
<dbReference type="GO" id="GO:0004650">
    <property type="term" value="F:polygalacturonase activity"/>
    <property type="evidence" value="ECO:0007669"/>
    <property type="project" value="InterPro"/>
</dbReference>
<dbReference type="InterPro" id="IPR000743">
    <property type="entry name" value="Glyco_hydro_28"/>
</dbReference>
<reference evidence="9 10" key="1">
    <citation type="submission" date="2024-03" db="EMBL/GenBank/DDBJ databases">
        <authorList>
            <person name="Martinez-Hernandez J."/>
        </authorList>
    </citation>
    <scope>NUCLEOTIDE SEQUENCE [LARGE SCALE GENOMIC DNA]</scope>
</reference>
<evidence type="ECO:0000256" key="8">
    <source>
        <dbReference type="RuleBase" id="RU361169"/>
    </source>
</evidence>
<evidence type="ECO:0000256" key="2">
    <source>
        <dbReference type="ARBA" id="ARBA00008834"/>
    </source>
</evidence>
<evidence type="ECO:0000256" key="6">
    <source>
        <dbReference type="ARBA" id="ARBA00023295"/>
    </source>
</evidence>
<dbReference type="GO" id="GO:0071555">
    <property type="term" value="P:cell wall organization"/>
    <property type="evidence" value="ECO:0007669"/>
    <property type="project" value="UniProtKB-KW"/>
</dbReference>
<dbReference type="InterPro" id="IPR012334">
    <property type="entry name" value="Pectin_lyas_fold"/>
</dbReference>
<keyword evidence="3" id="KW-0134">Cell wall</keyword>
<comment type="caution">
    <text evidence="9">The sequence shown here is derived from an EMBL/GenBank/DDBJ whole genome shotgun (WGS) entry which is preliminary data.</text>
</comment>
<keyword evidence="5 8" id="KW-0378">Hydrolase</keyword>
<sequence length="135" mass="14390">MRDKWGACSGHWLHFKGVNGMTVDGSGVINGRGEDCSLLDALENQRITGGTGGVKIKTWPPQALKVSDVTFSYIYGTSTTENAIVLDCANIGCENIILNQINITSIDPKMPASTICNNVQGQATNISPSNSSCFH</sequence>
<protein>
    <recommendedName>
        <fullName evidence="11">Polygalacturonase</fullName>
    </recommendedName>
</protein>
<evidence type="ECO:0000256" key="7">
    <source>
        <dbReference type="ARBA" id="ARBA00023316"/>
    </source>
</evidence>
<dbReference type="Gene3D" id="2.160.20.10">
    <property type="entry name" value="Single-stranded right-handed beta-helix, Pectin lyase-like"/>
    <property type="match status" value="1"/>
</dbReference>
<dbReference type="AlphaFoldDB" id="A0AAV1YHZ4"/>
<dbReference type="PANTHER" id="PTHR31375">
    <property type="match status" value="1"/>
</dbReference>